<keyword evidence="7" id="KW-1185">Reference proteome</keyword>
<name>A0A316UCV3_9BASI</name>
<evidence type="ECO:0000256" key="3">
    <source>
        <dbReference type="ARBA" id="ARBA00022833"/>
    </source>
</evidence>
<comment type="similarity">
    <text evidence="5">Belongs to the archaeal Rpo12/eukaryotic RPC10 RNA polymerase subunit family.</text>
</comment>
<dbReference type="Gene3D" id="2.20.28.30">
    <property type="entry name" value="RNA polymerase ii, chain L"/>
    <property type="match status" value="1"/>
</dbReference>
<dbReference type="PANTHER" id="PTHR12056:SF2">
    <property type="entry name" value="GEO11084P1"/>
    <property type="match status" value="1"/>
</dbReference>
<dbReference type="GO" id="GO:0005736">
    <property type="term" value="C:RNA polymerase I complex"/>
    <property type="evidence" value="ECO:0007669"/>
    <property type="project" value="TreeGrafter"/>
</dbReference>
<dbReference type="STRING" id="1684307.A0A316UCV3"/>
<sequence>MDLELRGREELLVASHREMSTFAQVFGRYRIRSLNQTLTPFCLLRIPTPDCAALNEVRPREPIRCKECGHRVLYKQRTKRMLHFEAR</sequence>
<dbReference type="InterPro" id="IPR006591">
    <property type="entry name" value="RNAP_P/RPABC4"/>
</dbReference>
<dbReference type="GO" id="GO:0003677">
    <property type="term" value="F:DNA binding"/>
    <property type="evidence" value="ECO:0007669"/>
    <property type="project" value="InterPro"/>
</dbReference>
<dbReference type="InterPro" id="IPR029040">
    <property type="entry name" value="RPABC4/Spt4"/>
</dbReference>
<evidence type="ECO:0000256" key="5">
    <source>
        <dbReference type="ARBA" id="ARBA00025770"/>
    </source>
</evidence>
<reference evidence="6 7" key="1">
    <citation type="journal article" date="2018" name="Mol. Biol. Evol.">
        <title>Broad Genomic Sampling Reveals a Smut Pathogenic Ancestry of the Fungal Clade Ustilaginomycotina.</title>
        <authorList>
            <person name="Kijpornyongpan T."/>
            <person name="Mondo S.J."/>
            <person name="Barry K."/>
            <person name="Sandor L."/>
            <person name="Lee J."/>
            <person name="Lipzen A."/>
            <person name="Pangilinan J."/>
            <person name="LaButti K."/>
            <person name="Hainaut M."/>
            <person name="Henrissat B."/>
            <person name="Grigoriev I.V."/>
            <person name="Spatafora J.W."/>
            <person name="Aime M.C."/>
        </authorList>
    </citation>
    <scope>NUCLEOTIDE SEQUENCE [LARGE SCALE GENOMIC DNA]</scope>
    <source>
        <strain evidence="6 7">MCA 4718</strain>
    </source>
</reference>
<dbReference type="OrthoDB" id="5585087at2759"/>
<dbReference type="Pfam" id="PF03604">
    <property type="entry name" value="Zn_ribbon_RPAB4"/>
    <property type="match status" value="1"/>
</dbReference>
<evidence type="ECO:0000256" key="4">
    <source>
        <dbReference type="ARBA" id="ARBA00023242"/>
    </source>
</evidence>
<dbReference type="RefSeq" id="XP_025350152.1">
    <property type="nucleotide sequence ID" value="XM_025489030.1"/>
</dbReference>
<dbReference type="GO" id="GO:0008270">
    <property type="term" value="F:zinc ion binding"/>
    <property type="evidence" value="ECO:0007669"/>
    <property type="project" value="InterPro"/>
</dbReference>
<dbReference type="EMBL" id="KZ819322">
    <property type="protein sequence ID" value="PWN22992.1"/>
    <property type="molecule type" value="Genomic_DNA"/>
</dbReference>
<keyword evidence="2" id="KW-0479">Metal-binding</keyword>
<proteinExistence type="inferred from homology"/>
<dbReference type="GO" id="GO:0003899">
    <property type="term" value="F:DNA-directed RNA polymerase activity"/>
    <property type="evidence" value="ECO:0007669"/>
    <property type="project" value="InterPro"/>
</dbReference>
<dbReference type="SMART" id="SM00659">
    <property type="entry name" value="RPOLCX"/>
    <property type="match status" value="1"/>
</dbReference>
<protein>
    <submittedName>
        <fullName evidence="6">Uncharacterized protein</fullName>
    </submittedName>
</protein>
<dbReference type="AlphaFoldDB" id="A0A316UCV3"/>
<dbReference type="GeneID" id="37010764"/>
<dbReference type="GO" id="GO:0005666">
    <property type="term" value="C:RNA polymerase III complex"/>
    <property type="evidence" value="ECO:0007669"/>
    <property type="project" value="TreeGrafter"/>
</dbReference>
<evidence type="ECO:0000313" key="7">
    <source>
        <dbReference type="Proteomes" id="UP000245942"/>
    </source>
</evidence>
<accession>A0A316UCV3</accession>
<organism evidence="6 7">
    <name type="scientific">Pseudomicrostroma glucosiphilum</name>
    <dbReference type="NCBI Taxonomy" id="1684307"/>
    <lineage>
        <taxon>Eukaryota</taxon>
        <taxon>Fungi</taxon>
        <taxon>Dikarya</taxon>
        <taxon>Basidiomycota</taxon>
        <taxon>Ustilaginomycotina</taxon>
        <taxon>Exobasidiomycetes</taxon>
        <taxon>Microstromatales</taxon>
        <taxon>Microstromatales incertae sedis</taxon>
        <taxon>Pseudomicrostroma</taxon>
    </lineage>
</organism>
<keyword evidence="3" id="KW-0862">Zinc</keyword>
<evidence type="ECO:0000256" key="2">
    <source>
        <dbReference type="ARBA" id="ARBA00022723"/>
    </source>
</evidence>
<keyword evidence="4" id="KW-0539">Nucleus</keyword>
<dbReference type="GO" id="GO:0006351">
    <property type="term" value="P:DNA-templated transcription"/>
    <property type="evidence" value="ECO:0007669"/>
    <property type="project" value="InterPro"/>
</dbReference>
<dbReference type="InterPro" id="IPR039747">
    <property type="entry name" value="RPABC4"/>
</dbReference>
<dbReference type="GO" id="GO:0005665">
    <property type="term" value="C:RNA polymerase II, core complex"/>
    <property type="evidence" value="ECO:0007669"/>
    <property type="project" value="TreeGrafter"/>
</dbReference>
<dbReference type="PANTHER" id="PTHR12056">
    <property type="entry name" value="DNA-DIRECTED RNA POLYMERASES I, II, AND III"/>
    <property type="match status" value="1"/>
</dbReference>
<dbReference type="Proteomes" id="UP000245942">
    <property type="component" value="Unassembled WGS sequence"/>
</dbReference>
<gene>
    <name evidence="6" type="ORF">BCV69DRAFT_104238</name>
</gene>
<evidence type="ECO:0000256" key="1">
    <source>
        <dbReference type="ARBA" id="ARBA00004123"/>
    </source>
</evidence>
<dbReference type="SUPFAM" id="SSF63393">
    <property type="entry name" value="RNA polymerase subunits"/>
    <property type="match status" value="1"/>
</dbReference>
<comment type="subcellular location">
    <subcellularLocation>
        <location evidence="1">Nucleus</location>
    </subcellularLocation>
</comment>
<evidence type="ECO:0000313" key="6">
    <source>
        <dbReference type="EMBL" id="PWN22992.1"/>
    </source>
</evidence>